<accession>A0A5B2XDV8</accession>
<comment type="caution">
    <text evidence="4">The sequence shown here is derived from an EMBL/GenBank/DDBJ whole genome shotgun (WGS) entry which is preliminary data.</text>
</comment>
<evidence type="ECO:0000256" key="1">
    <source>
        <dbReference type="PROSITE-ProRule" id="PRU00473"/>
    </source>
</evidence>
<keyword evidence="1" id="KW-0472">Membrane</keyword>
<dbReference type="InterPro" id="IPR036737">
    <property type="entry name" value="OmpA-like_sf"/>
</dbReference>
<evidence type="ECO:0000259" key="3">
    <source>
        <dbReference type="PROSITE" id="PS51123"/>
    </source>
</evidence>
<proteinExistence type="predicted"/>
<dbReference type="AlphaFoldDB" id="A0A5B2XDV8"/>
<keyword evidence="5" id="KW-1185">Reference proteome</keyword>
<dbReference type="Proteomes" id="UP000323454">
    <property type="component" value="Unassembled WGS sequence"/>
</dbReference>
<dbReference type="RefSeq" id="WP_149850688.1">
    <property type="nucleotide sequence ID" value="NZ_VUOB01000029.1"/>
</dbReference>
<dbReference type="EMBL" id="VUOB01000029">
    <property type="protein sequence ID" value="KAA2261285.1"/>
    <property type="molecule type" value="Genomic_DNA"/>
</dbReference>
<name>A0A5B2XDV8_9PSEU</name>
<dbReference type="Pfam" id="PF00691">
    <property type="entry name" value="OmpA"/>
    <property type="match status" value="1"/>
</dbReference>
<dbReference type="SUPFAM" id="SSF103088">
    <property type="entry name" value="OmpA-like"/>
    <property type="match status" value="1"/>
</dbReference>
<evidence type="ECO:0000313" key="4">
    <source>
        <dbReference type="EMBL" id="KAA2261285.1"/>
    </source>
</evidence>
<dbReference type="InterPro" id="IPR006665">
    <property type="entry name" value="OmpA-like"/>
</dbReference>
<sequence>MIRLPVVIVGLTLVLTTACGGDPQPNNPPPLSCPTTRTAPLALAIGARANVPKANIPTVVQSLMTDVARAHQPVRLIRLDGAPEAVFNVDAPPFAGNDAADRKVTDEYLSKIGKAFADQIRAKAPQADVLGALTLAGRAAGSGGTVVLVDSGLQTTAPLRFGEDGLLTAEPSDVVKYLKEQKLIPDLARETVVLIGFGDTAPPQPALNTRLHNNVVAIWRAIAEAGGACVAEIPSVPATQAVVQSPEVAVVTTPTVAPPHACGSVDLGEANSVSFNPDTAEFRDREAAKQSLTALAGELNDPHKRVELVGSTASDGPIDGRTSKSLERAEAVKSVLIDLGVPADRVTTRGVGSAGADHIPDLDANNVLLPGPAARNRKVTANVTCQN</sequence>
<reference evidence="4 5" key="2">
    <citation type="submission" date="2019-09" db="EMBL/GenBank/DDBJ databases">
        <authorList>
            <person name="Jin C."/>
        </authorList>
    </citation>
    <scope>NUCLEOTIDE SEQUENCE [LARGE SCALE GENOMIC DNA]</scope>
    <source>
        <strain evidence="4 5">AN110305</strain>
    </source>
</reference>
<evidence type="ECO:0000256" key="2">
    <source>
        <dbReference type="SAM" id="SignalP"/>
    </source>
</evidence>
<dbReference type="GO" id="GO:0016020">
    <property type="term" value="C:membrane"/>
    <property type="evidence" value="ECO:0007669"/>
    <property type="project" value="UniProtKB-UniRule"/>
</dbReference>
<evidence type="ECO:0000313" key="5">
    <source>
        <dbReference type="Proteomes" id="UP000323454"/>
    </source>
</evidence>
<feature type="chain" id="PRO_5022905336" evidence="2">
    <location>
        <begin position="21"/>
        <end position="387"/>
    </location>
</feature>
<feature type="domain" description="OmpA-like" evidence="3">
    <location>
        <begin position="262"/>
        <end position="387"/>
    </location>
</feature>
<keyword evidence="2" id="KW-0732">Signal</keyword>
<dbReference type="Gene3D" id="3.30.1330.60">
    <property type="entry name" value="OmpA-like domain"/>
    <property type="match status" value="1"/>
</dbReference>
<gene>
    <name evidence="4" type="ORF">F0L68_17690</name>
</gene>
<reference evidence="4 5" key="1">
    <citation type="submission" date="2019-09" db="EMBL/GenBank/DDBJ databases">
        <title>Goodfellowia gen. nov., a new genus of the Pseudonocardineae related to Actinoalloteichus, containing Goodfellowia coeruleoviolacea gen. nov., comb. nov. gen. nov., comb. nov.</title>
        <authorList>
            <person name="Labeda D."/>
        </authorList>
    </citation>
    <scope>NUCLEOTIDE SEQUENCE [LARGE SCALE GENOMIC DNA]</scope>
    <source>
        <strain evidence="4 5">AN110305</strain>
    </source>
</reference>
<dbReference type="PROSITE" id="PS51123">
    <property type="entry name" value="OMPA_2"/>
    <property type="match status" value="1"/>
</dbReference>
<protein>
    <submittedName>
        <fullName evidence="4">OmpA family protein</fullName>
    </submittedName>
</protein>
<dbReference type="PROSITE" id="PS51257">
    <property type="entry name" value="PROKAR_LIPOPROTEIN"/>
    <property type="match status" value="1"/>
</dbReference>
<dbReference type="OrthoDB" id="3254756at2"/>
<organism evidence="4 5">
    <name type="scientific">Solihabitans fulvus</name>
    <dbReference type="NCBI Taxonomy" id="1892852"/>
    <lineage>
        <taxon>Bacteria</taxon>
        <taxon>Bacillati</taxon>
        <taxon>Actinomycetota</taxon>
        <taxon>Actinomycetes</taxon>
        <taxon>Pseudonocardiales</taxon>
        <taxon>Pseudonocardiaceae</taxon>
        <taxon>Solihabitans</taxon>
    </lineage>
</organism>
<feature type="signal peptide" evidence="2">
    <location>
        <begin position="1"/>
        <end position="20"/>
    </location>
</feature>